<dbReference type="Proteomes" id="UP001432027">
    <property type="component" value="Unassembled WGS sequence"/>
</dbReference>
<comment type="caution">
    <text evidence="2">The sequence shown here is derived from an EMBL/GenBank/DDBJ whole genome shotgun (WGS) entry which is preliminary data.</text>
</comment>
<evidence type="ECO:0000313" key="3">
    <source>
        <dbReference type="Proteomes" id="UP001432027"/>
    </source>
</evidence>
<feature type="non-terminal residue" evidence="2">
    <location>
        <position position="1"/>
    </location>
</feature>
<keyword evidence="1" id="KW-0812">Transmembrane</keyword>
<proteinExistence type="predicted"/>
<dbReference type="AlphaFoldDB" id="A0AAV5TR17"/>
<feature type="transmembrane region" description="Helical" evidence="1">
    <location>
        <begin position="15"/>
        <end position="33"/>
    </location>
</feature>
<reference evidence="2" key="1">
    <citation type="submission" date="2023-10" db="EMBL/GenBank/DDBJ databases">
        <title>Genome assembly of Pristionchus species.</title>
        <authorList>
            <person name="Yoshida K."/>
            <person name="Sommer R.J."/>
        </authorList>
    </citation>
    <scope>NUCLEOTIDE SEQUENCE</scope>
    <source>
        <strain evidence="2">RS0144</strain>
    </source>
</reference>
<evidence type="ECO:0000256" key="1">
    <source>
        <dbReference type="SAM" id="Phobius"/>
    </source>
</evidence>
<keyword evidence="1" id="KW-1133">Transmembrane helix</keyword>
<dbReference type="EMBL" id="BTSX01000004">
    <property type="protein sequence ID" value="GMS96617.1"/>
    <property type="molecule type" value="Genomic_DNA"/>
</dbReference>
<keyword evidence="1" id="KW-0472">Membrane</keyword>
<gene>
    <name evidence="2" type="ORF">PENTCL1PPCAC_18792</name>
</gene>
<sequence length="117" mass="13340">ALSLYSSRGVYAREMYDLLLSLVAVLICTAMVVNCQRKKKMRCGVEQPTKDKPLLCKFTNRAFPEEKMRRTRYDDIDEGEFSLERNATPNGALQLGLDEKTCLSNNGSARNEEQKEE</sequence>
<evidence type="ECO:0000313" key="2">
    <source>
        <dbReference type="EMBL" id="GMS96617.1"/>
    </source>
</evidence>
<keyword evidence="3" id="KW-1185">Reference proteome</keyword>
<name>A0AAV5TR17_9BILA</name>
<organism evidence="2 3">
    <name type="scientific">Pristionchus entomophagus</name>
    <dbReference type="NCBI Taxonomy" id="358040"/>
    <lineage>
        <taxon>Eukaryota</taxon>
        <taxon>Metazoa</taxon>
        <taxon>Ecdysozoa</taxon>
        <taxon>Nematoda</taxon>
        <taxon>Chromadorea</taxon>
        <taxon>Rhabditida</taxon>
        <taxon>Rhabditina</taxon>
        <taxon>Diplogasteromorpha</taxon>
        <taxon>Diplogasteroidea</taxon>
        <taxon>Neodiplogasteridae</taxon>
        <taxon>Pristionchus</taxon>
    </lineage>
</organism>
<feature type="non-terminal residue" evidence="2">
    <location>
        <position position="117"/>
    </location>
</feature>
<accession>A0AAV5TR17</accession>
<protein>
    <submittedName>
        <fullName evidence="2">Uncharacterized protein</fullName>
    </submittedName>
</protein>